<name>A0A2T0K8N4_9ACTN</name>
<dbReference type="GO" id="GO:0003995">
    <property type="term" value="F:acyl-CoA dehydrogenase activity"/>
    <property type="evidence" value="ECO:0007669"/>
    <property type="project" value="TreeGrafter"/>
</dbReference>
<evidence type="ECO:0000313" key="5">
    <source>
        <dbReference type="Proteomes" id="UP000239415"/>
    </source>
</evidence>
<organism evidence="4 5">
    <name type="scientific">Actinoplanes italicus</name>
    <dbReference type="NCBI Taxonomy" id="113567"/>
    <lineage>
        <taxon>Bacteria</taxon>
        <taxon>Bacillati</taxon>
        <taxon>Actinomycetota</taxon>
        <taxon>Actinomycetes</taxon>
        <taxon>Micromonosporales</taxon>
        <taxon>Micromonosporaceae</taxon>
        <taxon>Actinoplanes</taxon>
    </lineage>
</organism>
<dbReference type="InterPro" id="IPR036250">
    <property type="entry name" value="AcylCo_DH-like_C"/>
</dbReference>
<protein>
    <submittedName>
        <fullName evidence="4">Alkylation response protein AidB-like acyl-CoA dehydrogenase</fullName>
    </submittedName>
</protein>
<dbReference type="Gene3D" id="2.40.110.10">
    <property type="entry name" value="Butyryl-CoA Dehydrogenase, subunit A, domain 2"/>
    <property type="match status" value="1"/>
</dbReference>
<dbReference type="RefSeq" id="WP_106322337.1">
    <property type="nucleotide sequence ID" value="NZ_BOMO01000051.1"/>
</dbReference>
<sequence>METNVAAPPREELVARAAELVPVLQKHAQWMEDNRRLHDEVVEALVNGGFTKLRVPARYGGYEAGARTVVDVIAELGRGDGSTAWTVAVWSISTFMAGLFPDEVQDEVFADPGARICGILGPSAMGRPVDGGIVLNGKWTFNSGVQQSDWNTNAAVMAMPDGSMAPIMVAIPTKDLQVVDDWHTSGLRASGSVSTIARELFVPEKRVLPMVPVLQGQHLSRLNADSPVFRALFMPTACATVSAAALGLARAARDAFFERLPGRKITYTAYEDQSQAPVTHLQVGEAITKLNEAEFHVRRLAETIDSKAAAGAGWTLEERAAARLHTGATVQRAREAVDVLARASGGSSIHREVPIQRIKRDMDALSLHAIMHPETNLELYGRVACGLEPNTVYI</sequence>
<keyword evidence="1" id="KW-0560">Oxidoreductase</keyword>
<accession>A0A2T0K8N4</accession>
<dbReference type="Proteomes" id="UP000239415">
    <property type="component" value="Unassembled WGS sequence"/>
</dbReference>
<dbReference type="AlphaFoldDB" id="A0A2T0K8N4"/>
<proteinExistence type="predicted"/>
<dbReference type="OrthoDB" id="3404950at2"/>
<evidence type="ECO:0000256" key="1">
    <source>
        <dbReference type="ARBA" id="ARBA00023002"/>
    </source>
</evidence>
<dbReference type="SUPFAM" id="SSF47203">
    <property type="entry name" value="Acyl-CoA dehydrogenase C-terminal domain-like"/>
    <property type="match status" value="1"/>
</dbReference>
<dbReference type="Gene3D" id="1.10.540.10">
    <property type="entry name" value="Acyl-CoA dehydrogenase/oxidase, N-terminal domain"/>
    <property type="match status" value="1"/>
</dbReference>
<dbReference type="PIRSF" id="PIRSF016578">
    <property type="entry name" value="HsaA"/>
    <property type="match status" value="1"/>
</dbReference>
<evidence type="ECO:0000259" key="2">
    <source>
        <dbReference type="Pfam" id="PF02771"/>
    </source>
</evidence>
<dbReference type="PANTHER" id="PTHR43884">
    <property type="entry name" value="ACYL-COA DEHYDROGENASE"/>
    <property type="match status" value="1"/>
</dbReference>
<dbReference type="InterPro" id="IPR046373">
    <property type="entry name" value="Acyl-CoA_Oxase/DH_mid-dom_sf"/>
</dbReference>
<dbReference type="InterPro" id="IPR013107">
    <property type="entry name" value="Acyl-CoA_DH_C"/>
</dbReference>
<dbReference type="InterPro" id="IPR009100">
    <property type="entry name" value="AcylCoA_DH/oxidase_NM_dom_sf"/>
</dbReference>
<dbReference type="SUPFAM" id="SSF56645">
    <property type="entry name" value="Acyl-CoA dehydrogenase NM domain-like"/>
    <property type="match status" value="1"/>
</dbReference>
<gene>
    <name evidence="4" type="ORF">CLV67_110163</name>
</gene>
<dbReference type="Pfam" id="PF08028">
    <property type="entry name" value="Acyl-CoA_dh_2"/>
    <property type="match status" value="1"/>
</dbReference>
<keyword evidence="5" id="KW-1185">Reference proteome</keyword>
<dbReference type="EMBL" id="PVMZ01000010">
    <property type="protein sequence ID" value="PRX19411.1"/>
    <property type="molecule type" value="Genomic_DNA"/>
</dbReference>
<dbReference type="InterPro" id="IPR037069">
    <property type="entry name" value="AcylCoA_DH/ox_N_sf"/>
</dbReference>
<comment type="caution">
    <text evidence="4">The sequence shown here is derived from an EMBL/GenBank/DDBJ whole genome shotgun (WGS) entry which is preliminary data.</text>
</comment>
<dbReference type="GO" id="GO:0050660">
    <property type="term" value="F:flavin adenine dinucleotide binding"/>
    <property type="evidence" value="ECO:0007669"/>
    <property type="project" value="InterPro"/>
</dbReference>
<feature type="domain" description="Acyl-CoA dehydrogenase/oxidase N-terminal" evidence="2">
    <location>
        <begin position="25"/>
        <end position="90"/>
    </location>
</feature>
<dbReference type="Pfam" id="PF02771">
    <property type="entry name" value="Acyl-CoA_dh_N"/>
    <property type="match status" value="1"/>
</dbReference>
<evidence type="ECO:0000259" key="3">
    <source>
        <dbReference type="Pfam" id="PF08028"/>
    </source>
</evidence>
<feature type="domain" description="Acyl-CoA dehydrogenase C-terminal" evidence="3">
    <location>
        <begin position="240"/>
        <end position="372"/>
    </location>
</feature>
<dbReference type="InterPro" id="IPR013786">
    <property type="entry name" value="AcylCoA_DH/ox_N"/>
</dbReference>
<evidence type="ECO:0000313" key="4">
    <source>
        <dbReference type="EMBL" id="PRX19411.1"/>
    </source>
</evidence>
<dbReference type="Gene3D" id="1.20.140.10">
    <property type="entry name" value="Butyryl-CoA Dehydrogenase, subunit A, domain 3"/>
    <property type="match status" value="1"/>
</dbReference>
<reference evidence="4 5" key="1">
    <citation type="submission" date="2018-03" db="EMBL/GenBank/DDBJ databases">
        <title>Genomic Encyclopedia of Archaeal and Bacterial Type Strains, Phase II (KMG-II): from individual species to whole genera.</title>
        <authorList>
            <person name="Goeker M."/>
        </authorList>
    </citation>
    <scope>NUCLEOTIDE SEQUENCE [LARGE SCALE GENOMIC DNA]</scope>
    <source>
        <strain evidence="4 5">DSM 43146</strain>
    </source>
</reference>
<dbReference type="PANTHER" id="PTHR43884:SF12">
    <property type="entry name" value="ISOVALERYL-COA DEHYDROGENASE, MITOCHONDRIAL-RELATED"/>
    <property type="match status" value="1"/>
</dbReference>